<dbReference type="OrthoDB" id="2121828at2759"/>
<dbReference type="Proteomes" id="UP000036987">
    <property type="component" value="Unassembled WGS sequence"/>
</dbReference>
<evidence type="ECO:0000313" key="7">
    <source>
        <dbReference type="Proteomes" id="UP000036987"/>
    </source>
</evidence>
<gene>
    <name evidence="6" type="ORF">ZOSMA_13G00320</name>
</gene>
<dbReference type="InterPro" id="IPR045087">
    <property type="entry name" value="Cu-oxidase_fam"/>
</dbReference>
<dbReference type="PANTHER" id="PTHR11709">
    <property type="entry name" value="MULTI-COPPER OXIDASE"/>
    <property type="match status" value="1"/>
</dbReference>
<dbReference type="GO" id="GO:0005507">
    <property type="term" value="F:copper ion binding"/>
    <property type="evidence" value="ECO:0007669"/>
    <property type="project" value="InterPro"/>
</dbReference>
<dbReference type="PANTHER" id="PTHR11709:SF27">
    <property type="entry name" value="OS01G0816700 PROTEIN"/>
    <property type="match status" value="1"/>
</dbReference>
<evidence type="ECO:0000259" key="4">
    <source>
        <dbReference type="Pfam" id="PF07731"/>
    </source>
</evidence>
<evidence type="ECO:0000259" key="5">
    <source>
        <dbReference type="Pfam" id="PF07732"/>
    </source>
</evidence>
<proteinExistence type="inferred from homology"/>
<evidence type="ECO:0000259" key="3">
    <source>
        <dbReference type="Pfam" id="PF00394"/>
    </source>
</evidence>
<dbReference type="InterPro" id="IPR008972">
    <property type="entry name" value="Cupredoxin"/>
</dbReference>
<dbReference type="Pfam" id="PF00394">
    <property type="entry name" value="Cu-oxidase"/>
    <property type="match status" value="1"/>
</dbReference>
<dbReference type="Pfam" id="PF07731">
    <property type="entry name" value="Cu-oxidase_2"/>
    <property type="match status" value="1"/>
</dbReference>
<feature type="chain" id="PRO_5005527985" evidence="2">
    <location>
        <begin position="22"/>
        <end position="542"/>
    </location>
</feature>
<dbReference type="EMBL" id="LFYR01000514">
    <property type="protein sequence ID" value="KMZ73831.1"/>
    <property type="molecule type" value="Genomic_DNA"/>
</dbReference>
<dbReference type="Gene3D" id="2.60.40.420">
    <property type="entry name" value="Cupredoxins - blue copper proteins"/>
    <property type="match status" value="3"/>
</dbReference>
<dbReference type="InterPro" id="IPR001117">
    <property type="entry name" value="Cu-oxidase_2nd"/>
</dbReference>
<sequence>MEVIAALISIVLMTTMMRSRSLGVEEAPYLYLTWKVTYGPVSGLKDNAILINGEFPGPNINATTNTNVVVNIFNNMEFPVLFTWSGIQQRRNCWQDGTLGTNCPILPINNYTYHFQLKDQIGTFFYYPSIGLQRADGGYGGLRINDHRLPVSDDFTLLIGDWYDKPHKQLQKRLNQGKPIGQPFTVLINGKNTQSLDSPLFEMAPEKTYRFRVCNVGIRTSLNLRLQGHSMKLVEIDGSYVVQNEYDSLDIHVGQCYSVLVTANNKIGFYYIIASTRFTKKYLYMTTAVIKYVGSDPKKTPPSPILPDPPTTVLWSINQTSTFKLNCTDNPACLHYSGINIARTIVLQNSVENVDGKLRYAINGKSFEYPDTPLKLSEYFGIVDEVFKYNTIEDQPSSDNTTDVVIGPIVVKNKYRDFIEIVFQNPERSIQSYHLDGYSFFVVGMGVGKWSSEKRKKYNMIDAVSRNSIQVFQNSWTAILLIFDNCGMWNLKSEILERSYLGQQLYFSVQSGTRSLEDEYTMPDYFLLCGKVVGLHKPPPNT</sequence>
<feature type="domain" description="Plastocyanin-like" evidence="3">
    <location>
        <begin position="154"/>
        <end position="294"/>
    </location>
</feature>
<organism evidence="6 7">
    <name type="scientific">Zostera marina</name>
    <name type="common">Eelgrass</name>
    <dbReference type="NCBI Taxonomy" id="29655"/>
    <lineage>
        <taxon>Eukaryota</taxon>
        <taxon>Viridiplantae</taxon>
        <taxon>Streptophyta</taxon>
        <taxon>Embryophyta</taxon>
        <taxon>Tracheophyta</taxon>
        <taxon>Spermatophyta</taxon>
        <taxon>Magnoliopsida</taxon>
        <taxon>Liliopsida</taxon>
        <taxon>Zosteraceae</taxon>
        <taxon>Zostera</taxon>
    </lineage>
</organism>
<comment type="similarity">
    <text evidence="1">Belongs to the multicopper oxidase family.</text>
</comment>
<reference evidence="7" key="1">
    <citation type="journal article" date="2016" name="Nature">
        <title>The genome of the seagrass Zostera marina reveals angiosperm adaptation to the sea.</title>
        <authorList>
            <person name="Olsen J.L."/>
            <person name="Rouze P."/>
            <person name="Verhelst B."/>
            <person name="Lin Y.-C."/>
            <person name="Bayer T."/>
            <person name="Collen J."/>
            <person name="Dattolo E."/>
            <person name="De Paoli E."/>
            <person name="Dittami S."/>
            <person name="Maumus F."/>
            <person name="Michel G."/>
            <person name="Kersting A."/>
            <person name="Lauritano C."/>
            <person name="Lohaus R."/>
            <person name="Toepel M."/>
            <person name="Tonon T."/>
            <person name="Vanneste K."/>
            <person name="Amirebrahimi M."/>
            <person name="Brakel J."/>
            <person name="Bostroem C."/>
            <person name="Chovatia M."/>
            <person name="Grimwood J."/>
            <person name="Jenkins J.W."/>
            <person name="Jueterbock A."/>
            <person name="Mraz A."/>
            <person name="Stam W.T."/>
            <person name="Tice H."/>
            <person name="Bornberg-Bauer E."/>
            <person name="Green P.J."/>
            <person name="Pearson G.A."/>
            <person name="Procaccini G."/>
            <person name="Duarte C.M."/>
            <person name="Schmutz J."/>
            <person name="Reusch T.B.H."/>
            <person name="Van de Peer Y."/>
        </authorList>
    </citation>
    <scope>NUCLEOTIDE SEQUENCE [LARGE SCALE GENOMIC DNA]</scope>
    <source>
        <strain evidence="7">cv. Finnish</strain>
    </source>
</reference>
<name>A0A0K9PXU3_ZOSMR</name>
<dbReference type="SUPFAM" id="SSF49503">
    <property type="entry name" value="Cupredoxins"/>
    <property type="match status" value="3"/>
</dbReference>
<comment type="caution">
    <text evidence="6">The sequence shown here is derived from an EMBL/GenBank/DDBJ whole genome shotgun (WGS) entry which is preliminary data.</text>
</comment>
<dbReference type="InterPro" id="IPR011707">
    <property type="entry name" value="Cu-oxidase-like_N"/>
</dbReference>
<keyword evidence="2" id="KW-0732">Signal</keyword>
<dbReference type="Pfam" id="PF07732">
    <property type="entry name" value="Cu-oxidase_3"/>
    <property type="match status" value="1"/>
</dbReference>
<accession>A0A0K9PXU3</accession>
<dbReference type="InterPro" id="IPR011706">
    <property type="entry name" value="Cu-oxidase_C"/>
</dbReference>
<evidence type="ECO:0000313" key="6">
    <source>
        <dbReference type="EMBL" id="KMZ73831.1"/>
    </source>
</evidence>
<evidence type="ECO:0000256" key="2">
    <source>
        <dbReference type="SAM" id="SignalP"/>
    </source>
</evidence>
<dbReference type="GO" id="GO:0016491">
    <property type="term" value="F:oxidoreductase activity"/>
    <property type="evidence" value="ECO:0000318"/>
    <property type="project" value="GO_Central"/>
</dbReference>
<evidence type="ECO:0000256" key="1">
    <source>
        <dbReference type="ARBA" id="ARBA00010609"/>
    </source>
</evidence>
<feature type="domain" description="Plastocyanin-like" evidence="4">
    <location>
        <begin position="372"/>
        <end position="511"/>
    </location>
</feature>
<dbReference type="AlphaFoldDB" id="A0A0K9PXU3"/>
<keyword evidence="7" id="KW-1185">Reference proteome</keyword>
<feature type="signal peptide" evidence="2">
    <location>
        <begin position="1"/>
        <end position="21"/>
    </location>
</feature>
<dbReference type="STRING" id="29655.A0A0K9PXU3"/>
<protein>
    <submittedName>
        <fullName evidence="6">Laccase 16</fullName>
    </submittedName>
</protein>
<feature type="domain" description="Plastocyanin-like" evidence="5">
    <location>
        <begin position="40"/>
        <end position="147"/>
    </location>
</feature>